<keyword evidence="5 7" id="KW-0472">Membrane</keyword>
<accession>A0A401QAB6</accession>
<dbReference type="EMBL" id="BFAA01020711">
    <property type="protein sequence ID" value="GCB82312.1"/>
    <property type="molecule type" value="Genomic_DNA"/>
</dbReference>
<dbReference type="OMA" id="LEIHTGP"/>
<dbReference type="PROSITE" id="PS50267">
    <property type="entry name" value="NA_NEUROTRAN_SYMP_3"/>
    <property type="match status" value="1"/>
</dbReference>
<evidence type="ECO:0000256" key="6">
    <source>
        <dbReference type="PIRSR" id="PIRSR600175-1"/>
    </source>
</evidence>
<evidence type="ECO:0000256" key="7">
    <source>
        <dbReference type="SAM" id="Phobius"/>
    </source>
</evidence>
<gene>
    <name evidence="8" type="ORF">scyTo_0021974</name>
</gene>
<organism evidence="8 9">
    <name type="scientific">Scyliorhinus torazame</name>
    <name type="common">Cloudy catshark</name>
    <name type="synonym">Catulus torazame</name>
    <dbReference type="NCBI Taxonomy" id="75743"/>
    <lineage>
        <taxon>Eukaryota</taxon>
        <taxon>Metazoa</taxon>
        <taxon>Chordata</taxon>
        <taxon>Craniata</taxon>
        <taxon>Vertebrata</taxon>
        <taxon>Chondrichthyes</taxon>
        <taxon>Elasmobranchii</taxon>
        <taxon>Galeomorphii</taxon>
        <taxon>Galeoidea</taxon>
        <taxon>Carcharhiniformes</taxon>
        <taxon>Scyliorhinidae</taxon>
        <taxon>Scyliorhinus</taxon>
    </lineage>
</organism>
<protein>
    <recommendedName>
        <fullName evidence="10">Amino acid permease/ SLC12A domain-containing protein</fullName>
    </recommendedName>
</protein>
<dbReference type="GO" id="GO:0005332">
    <property type="term" value="F:gamma-aminobutyric acid:sodium:chloride symporter activity"/>
    <property type="evidence" value="ECO:0007669"/>
    <property type="project" value="TreeGrafter"/>
</dbReference>
<evidence type="ECO:0000313" key="8">
    <source>
        <dbReference type="EMBL" id="GCB82312.1"/>
    </source>
</evidence>
<dbReference type="AlphaFoldDB" id="A0A401QAB6"/>
<evidence type="ECO:0000256" key="4">
    <source>
        <dbReference type="ARBA" id="ARBA00022989"/>
    </source>
</evidence>
<evidence type="ECO:0000256" key="2">
    <source>
        <dbReference type="ARBA" id="ARBA00022448"/>
    </source>
</evidence>
<keyword evidence="4 7" id="KW-1133">Transmembrane helix</keyword>
<dbReference type="GO" id="GO:0046872">
    <property type="term" value="F:metal ion binding"/>
    <property type="evidence" value="ECO:0007669"/>
    <property type="project" value="UniProtKB-KW"/>
</dbReference>
<feature type="binding site" evidence="6">
    <location>
        <position position="51"/>
    </location>
    <ligand>
        <name>Na(+)</name>
        <dbReference type="ChEBI" id="CHEBI:29101"/>
        <label>1</label>
    </ligand>
</feature>
<dbReference type="PANTHER" id="PTHR11616:SF126">
    <property type="entry name" value="TRANSPORTER"/>
    <property type="match status" value="1"/>
</dbReference>
<name>A0A401QAB6_SCYTO</name>
<keyword evidence="3 7" id="KW-0812">Transmembrane</keyword>
<dbReference type="PANTHER" id="PTHR11616">
    <property type="entry name" value="SODIUM/CHLORIDE DEPENDENT TRANSPORTER"/>
    <property type="match status" value="1"/>
</dbReference>
<comment type="subcellular location">
    <subcellularLocation>
        <location evidence="1">Membrane</location>
        <topology evidence="1">Multi-pass membrane protein</topology>
    </subcellularLocation>
</comment>
<comment type="caution">
    <text evidence="8">The sequence shown here is derived from an EMBL/GenBank/DDBJ whole genome shotgun (WGS) entry which is preliminary data.</text>
</comment>
<sequence>MLCTCKTQELEIHTGPGLAFIAYPKAVTLMPIAPLWAALFFFMLLVLGLDSQFVGVEGFITGIMDLLPTYVSGGLRREVVVAVCCLICFVIDLCMVTDVSKATSWGN</sequence>
<feature type="binding site" evidence="6">
    <location>
        <position position="47"/>
    </location>
    <ligand>
        <name>Na(+)</name>
        <dbReference type="ChEBI" id="CHEBI:29101"/>
        <label>1</label>
    </ligand>
</feature>
<feature type="binding site" evidence="6">
    <location>
        <position position="50"/>
    </location>
    <ligand>
        <name>Na(+)</name>
        <dbReference type="ChEBI" id="CHEBI:29101"/>
        <label>1</label>
    </ligand>
</feature>
<dbReference type="OrthoDB" id="6581954at2759"/>
<feature type="transmembrane region" description="Helical" evidence="7">
    <location>
        <begin position="54"/>
        <end position="73"/>
    </location>
</feature>
<evidence type="ECO:0000256" key="5">
    <source>
        <dbReference type="ARBA" id="ARBA00023136"/>
    </source>
</evidence>
<feature type="transmembrane region" description="Helical" evidence="7">
    <location>
        <begin position="26"/>
        <end position="47"/>
    </location>
</feature>
<dbReference type="GO" id="GO:0005886">
    <property type="term" value="C:plasma membrane"/>
    <property type="evidence" value="ECO:0007669"/>
    <property type="project" value="TreeGrafter"/>
</dbReference>
<evidence type="ECO:0008006" key="10">
    <source>
        <dbReference type="Google" id="ProtNLM"/>
    </source>
</evidence>
<dbReference type="InterPro" id="IPR037272">
    <property type="entry name" value="SNS_sf"/>
</dbReference>
<reference evidence="8 9" key="1">
    <citation type="journal article" date="2018" name="Nat. Ecol. Evol.">
        <title>Shark genomes provide insights into elasmobranch evolution and the origin of vertebrates.</title>
        <authorList>
            <person name="Hara Y"/>
            <person name="Yamaguchi K"/>
            <person name="Onimaru K"/>
            <person name="Kadota M"/>
            <person name="Koyanagi M"/>
            <person name="Keeley SD"/>
            <person name="Tatsumi K"/>
            <person name="Tanaka K"/>
            <person name="Motone F"/>
            <person name="Kageyama Y"/>
            <person name="Nozu R"/>
            <person name="Adachi N"/>
            <person name="Nishimura O"/>
            <person name="Nakagawa R"/>
            <person name="Tanegashima C"/>
            <person name="Kiyatake I"/>
            <person name="Matsumoto R"/>
            <person name="Murakumo K"/>
            <person name="Nishida K"/>
            <person name="Terakita A"/>
            <person name="Kuratani S"/>
            <person name="Sato K"/>
            <person name="Hyodo S Kuraku.S."/>
        </authorList>
    </citation>
    <scope>NUCLEOTIDE SEQUENCE [LARGE SCALE GENOMIC DNA]</scope>
</reference>
<keyword evidence="2" id="KW-0813">Transport</keyword>
<evidence type="ECO:0000256" key="1">
    <source>
        <dbReference type="ARBA" id="ARBA00004141"/>
    </source>
</evidence>
<keyword evidence="6" id="KW-0915">Sodium</keyword>
<dbReference type="SUPFAM" id="SSF161070">
    <property type="entry name" value="SNF-like"/>
    <property type="match status" value="1"/>
</dbReference>
<feature type="transmembrane region" description="Helical" evidence="7">
    <location>
        <begin position="79"/>
        <end position="99"/>
    </location>
</feature>
<dbReference type="InterPro" id="IPR000175">
    <property type="entry name" value="Na/ntran_symport"/>
</dbReference>
<evidence type="ECO:0000313" key="9">
    <source>
        <dbReference type="Proteomes" id="UP000288216"/>
    </source>
</evidence>
<dbReference type="Pfam" id="PF00209">
    <property type="entry name" value="SNF"/>
    <property type="match status" value="1"/>
</dbReference>
<dbReference type="STRING" id="75743.A0A401QAB6"/>
<proteinExistence type="predicted"/>
<dbReference type="Proteomes" id="UP000288216">
    <property type="component" value="Unassembled WGS sequence"/>
</dbReference>
<keyword evidence="9" id="KW-1185">Reference proteome</keyword>
<keyword evidence="6" id="KW-0479">Metal-binding</keyword>
<evidence type="ECO:0000256" key="3">
    <source>
        <dbReference type="ARBA" id="ARBA00022692"/>
    </source>
</evidence>